<name>A0AAU8LZY0_9BACT</name>
<protein>
    <submittedName>
        <fullName evidence="1">Uncharacterized protein</fullName>
    </submittedName>
</protein>
<proteinExistence type="predicted"/>
<sequence length="115" mass="13105">MENNHPAWFFDESKQIGVNYTDNAVATEYDNQHESFRDFKKEALPARPYITCLTSGNKSPCADSLIFSNPVESSFGRMLSLTLPLKPMKNKTKTSTWRFCRCALKESSCLLEVTK</sequence>
<gene>
    <name evidence="1" type="ORF">Q3M24_06765</name>
</gene>
<reference evidence="1" key="1">
    <citation type="journal article" date="2024" name="Syst. Appl. Microbiol.">
        <title>First single-strain enrichments of Electrothrix cable bacteria, description of E. aestuarii sp. nov. and E. rattekaaiensis sp. nov., and proposal of a cable bacteria taxonomy following the rules of the SeqCode.</title>
        <authorList>
            <person name="Plum-Jensen L.E."/>
            <person name="Schramm A."/>
            <person name="Marshall I.P.G."/>
        </authorList>
    </citation>
    <scope>NUCLEOTIDE SEQUENCE</scope>
    <source>
        <strain evidence="1">Rat1</strain>
    </source>
</reference>
<evidence type="ECO:0000313" key="1">
    <source>
        <dbReference type="EMBL" id="XCN74442.1"/>
    </source>
</evidence>
<accession>A0AAU8LZY0</accession>
<reference evidence="1" key="2">
    <citation type="submission" date="2024-06" db="EMBL/GenBank/DDBJ databases">
        <authorList>
            <person name="Plum-Jensen L.E."/>
            <person name="Schramm A."/>
            <person name="Marshall I.P.G."/>
        </authorList>
    </citation>
    <scope>NUCLEOTIDE SEQUENCE</scope>
    <source>
        <strain evidence="1">Rat1</strain>
    </source>
</reference>
<organism evidence="1">
    <name type="scientific">Candidatus Electrothrix aestuarii</name>
    <dbReference type="NCBI Taxonomy" id="3062594"/>
    <lineage>
        <taxon>Bacteria</taxon>
        <taxon>Pseudomonadati</taxon>
        <taxon>Thermodesulfobacteriota</taxon>
        <taxon>Desulfobulbia</taxon>
        <taxon>Desulfobulbales</taxon>
        <taxon>Desulfobulbaceae</taxon>
        <taxon>Candidatus Electrothrix</taxon>
    </lineage>
</organism>
<dbReference type="AlphaFoldDB" id="A0AAU8LZY0"/>
<dbReference type="KEGG" id="eaj:Q3M24_06765"/>
<dbReference type="EMBL" id="CP159373">
    <property type="protein sequence ID" value="XCN74442.1"/>
    <property type="molecule type" value="Genomic_DNA"/>
</dbReference>